<dbReference type="Gene3D" id="3.40.640.10">
    <property type="entry name" value="Type I PLP-dependent aspartate aminotransferase-like (Major domain)"/>
    <property type="match status" value="1"/>
</dbReference>
<name>A0ABU2WFQ9_9GAMM</name>
<dbReference type="Gene3D" id="3.90.1150.10">
    <property type="entry name" value="Aspartate Aminotransferase, domain 1"/>
    <property type="match status" value="2"/>
</dbReference>
<protein>
    <recommendedName>
        <fullName evidence="6">Kynureninase</fullName>
    </recommendedName>
</protein>
<evidence type="ECO:0000256" key="1">
    <source>
        <dbReference type="ARBA" id="ARBA00022642"/>
    </source>
</evidence>
<proteinExistence type="predicted"/>
<evidence type="ECO:0000256" key="2">
    <source>
        <dbReference type="ARBA" id="ARBA00022801"/>
    </source>
</evidence>
<evidence type="ECO:0000313" key="5">
    <source>
        <dbReference type="Proteomes" id="UP001254608"/>
    </source>
</evidence>
<evidence type="ECO:0008006" key="6">
    <source>
        <dbReference type="Google" id="ProtNLM"/>
    </source>
</evidence>
<comment type="caution">
    <text evidence="4">The sequence shown here is derived from an EMBL/GenBank/DDBJ whole genome shotgun (WGS) entry which is preliminary data.</text>
</comment>
<accession>A0ABU2WFQ9</accession>
<reference evidence="4 5" key="1">
    <citation type="submission" date="2023-09" db="EMBL/GenBank/DDBJ databases">
        <authorList>
            <person name="Rey-Velasco X."/>
        </authorList>
    </citation>
    <scope>NUCLEOTIDE SEQUENCE [LARGE SCALE GENOMIC DNA]</scope>
    <source>
        <strain evidence="4 5">W345</strain>
    </source>
</reference>
<dbReference type="EMBL" id="JAVRIC010000003">
    <property type="protein sequence ID" value="MDT0496454.1"/>
    <property type="molecule type" value="Genomic_DNA"/>
</dbReference>
<dbReference type="InterPro" id="IPR015424">
    <property type="entry name" value="PyrdxlP-dep_Trfase"/>
</dbReference>
<dbReference type="PANTHER" id="PTHR14084">
    <property type="entry name" value="KYNURENINASE"/>
    <property type="match status" value="1"/>
</dbReference>
<dbReference type="PANTHER" id="PTHR14084:SF0">
    <property type="entry name" value="KYNURENINASE"/>
    <property type="match status" value="1"/>
</dbReference>
<dbReference type="InterPro" id="IPR015421">
    <property type="entry name" value="PyrdxlP-dep_Trfase_major"/>
</dbReference>
<dbReference type="InterPro" id="IPR015422">
    <property type="entry name" value="PyrdxlP-dep_Trfase_small"/>
</dbReference>
<dbReference type="InterPro" id="IPR010111">
    <property type="entry name" value="Kynureninase"/>
</dbReference>
<dbReference type="Pfam" id="PF22580">
    <property type="entry name" value="KYNU_C"/>
    <property type="match status" value="1"/>
</dbReference>
<evidence type="ECO:0000313" key="4">
    <source>
        <dbReference type="EMBL" id="MDT0496454.1"/>
    </source>
</evidence>
<keyword evidence="5" id="KW-1185">Reference proteome</keyword>
<dbReference type="Proteomes" id="UP001254608">
    <property type="component" value="Unassembled WGS sequence"/>
</dbReference>
<keyword evidence="3" id="KW-0663">Pyridoxal phosphate</keyword>
<gene>
    <name evidence="4" type="ORF">RM530_03620</name>
</gene>
<evidence type="ECO:0000256" key="3">
    <source>
        <dbReference type="ARBA" id="ARBA00022898"/>
    </source>
</evidence>
<keyword evidence="1" id="KW-0662">Pyridine nucleotide biosynthesis</keyword>
<sequence length="132" mass="15071">MNREDCEALDREDPLRPFRDRFELPAGLIYLDGNSLGALPKATAARLADVSRREWGQDLIGSWNRNGWVDIPQRAGDQGVVGDFRAPDVLRFGFTPLYTRYCDVWDAAAALSRVMRQEIWRRPEYQTGLVVS</sequence>
<dbReference type="SUPFAM" id="SSF53383">
    <property type="entry name" value="PLP-dependent transferases"/>
    <property type="match status" value="1"/>
</dbReference>
<organism evidence="4 5">
    <name type="scientific">Banduia mediterranea</name>
    <dbReference type="NCBI Taxonomy" id="3075609"/>
    <lineage>
        <taxon>Bacteria</taxon>
        <taxon>Pseudomonadati</taxon>
        <taxon>Pseudomonadota</taxon>
        <taxon>Gammaproteobacteria</taxon>
        <taxon>Nevskiales</taxon>
        <taxon>Algiphilaceae</taxon>
        <taxon>Banduia</taxon>
    </lineage>
</organism>
<keyword evidence="2" id="KW-0378">Hydrolase</keyword>